<feature type="domain" description="Glycosyltransferase 61 catalytic" evidence="6">
    <location>
        <begin position="262"/>
        <end position="347"/>
    </location>
</feature>
<evidence type="ECO:0000256" key="4">
    <source>
        <dbReference type="ARBA" id="ARBA00023180"/>
    </source>
</evidence>
<keyword evidence="5" id="KW-1133">Transmembrane helix</keyword>
<proteinExistence type="predicted"/>
<reference evidence="7 8" key="1">
    <citation type="submission" date="2015-01" db="EMBL/GenBank/DDBJ databases">
        <title>Genome of allotetraploid Gossypium barbadense reveals genomic plasticity and fiber elongation in cotton evolution.</title>
        <authorList>
            <person name="Chen X."/>
            <person name="Liu X."/>
            <person name="Zhao B."/>
            <person name="Zheng H."/>
            <person name="Hu Y."/>
            <person name="Lu G."/>
            <person name="Yang C."/>
            <person name="Chen J."/>
            <person name="Shan C."/>
            <person name="Zhang L."/>
            <person name="Zhou Y."/>
            <person name="Wang L."/>
            <person name="Guo W."/>
            <person name="Bai Y."/>
            <person name="Ruan J."/>
            <person name="Shangguan X."/>
            <person name="Mao Y."/>
            <person name="Jiang J."/>
            <person name="Zhu Y."/>
            <person name="Lei J."/>
            <person name="Kang H."/>
            <person name="Chen S."/>
            <person name="He X."/>
            <person name="Wang R."/>
            <person name="Wang Y."/>
            <person name="Chen J."/>
            <person name="Wang L."/>
            <person name="Yu S."/>
            <person name="Wang B."/>
            <person name="Wei J."/>
            <person name="Song S."/>
            <person name="Lu X."/>
            <person name="Gao Z."/>
            <person name="Gu W."/>
            <person name="Deng X."/>
            <person name="Ma D."/>
            <person name="Wang S."/>
            <person name="Liang W."/>
            <person name="Fang L."/>
            <person name="Cai C."/>
            <person name="Zhu X."/>
            <person name="Zhou B."/>
            <person name="Zhang Y."/>
            <person name="Chen Z."/>
            <person name="Xu S."/>
            <person name="Zhu R."/>
            <person name="Wang S."/>
            <person name="Zhang T."/>
            <person name="Zhao G."/>
        </authorList>
    </citation>
    <scope>NUCLEOTIDE SEQUENCE [LARGE SCALE GENOMIC DNA]</scope>
    <source>
        <strain evidence="8">cv. Xinhai21</strain>
        <tissue evidence="7">Leaf</tissue>
    </source>
</reference>
<gene>
    <name evidence="7" type="ORF">GOBAR_AA04506</name>
</gene>
<keyword evidence="4" id="KW-0325">Glycoprotein</keyword>
<dbReference type="InterPro" id="IPR007657">
    <property type="entry name" value="Glycosyltransferase_61"/>
</dbReference>
<keyword evidence="3" id="KW-0808">Transferase</keyword>
<organism evidence="7 8">
    <name type="scientific">Gossypium barbadense</name>
    <name type="common">Sea Island cotton</name>
    <name type="synonym">Hibiscus barbadensis</name>
    <dbReference type="NCBI Taxonomy" id="3634"/>
    <lineage>
        <taxon>Eukaryota</taxon>
        <taxon>Viridiplantae</taxon>
        <taxon>Streptophyta</taxon>
        <taxon>Embryophyta</taxon>
        <taxon>Tracheophyta</taxon>
        <taxon>Spermatophyta</taxon>
        <taxon>Magnoliopsida</taxon>
        <taxon>eudicotyledons</taxon>
        <taxon>Gunneridae</taxon>
        <taxon>Pentapetalae</taxon>
        <taxon>rosids</taxon>
        <taxon>malvids</taxon>
        <taxon>Malvales</taxon>
        <taxon>Malvaceae</taxon>
        <taxon>Malvoideae</taxon>
        <taxon>Gossypium</taxon>
    </lineage>
</organism>
<evidence type="ECO:0000256" key="1">
    <source>
        <dbReference type="ARBA" id="ARBA00004323"/>
    </source>
</evidence>
<dbReference type="InterPro" id="IPR049625">
    <property type="entry name" value="Glyco_transf_61_cat"/>
</dbReference>
<dbReference type="AlphaFoldDB" id="A0A2P5YKE9"/>
<evidence type="ECO:0000256" key="2">
    <source>
        <dbReference type="ARBA" id="ARBA00022676"/>
    </source>
</evidence>
<evidence type="ECO:0000259" key="6">
    <source>
        <dbReference type="Pfam" id="PF04577"/>
    </source>
</evidence>
<evidence type="ECO:0000313" key="7">
    <source>
        <dbReference type="EMBL" id="PPS16076.1"/>
    </source>
</evidence>
<protein>
    <recommendedName>
        <fullName evidence="6">Glycosyltransferase 61 catalytic domain-containing protein</fullName>
    </recommendedName>
</protein>
<feature type="transmembrane region" description="Helical" evidence="5">
    <location>
        <begin position="7"/>
        <end position="24"/>
    </location>
</feature>
<dbReference type="EMBL" id="KZ663069">
    <property type="protein sequence ID" value="PPS16076.1"/>
    <property type="molecule type" value="Genomic_DNA"/>
</dbReference>
<dbReference type="PANTHER" id="PTHR20961:SF98">
    <property type="entry name" value="GLYCOSYLTRANSFERASE"/>
    <property type="match status" value="1"/>
</dbReference>
<keyword evidence="5" id="KW-0472">Membrane</keyword>
<name>A0A2P5YKE9_GOSBA</name>
<evidence type="ECO:0000313" key="8">
    <source>
        <dbReference type="Proteomes" id="UP000239757"/>
    </source>
</evidence>
<dbReference type="PANTHER" id="PTHR20961">
    <property type="entry name" value="GLYCOSYLTRANSFERASE"/>
    <property type="match status" value="1"/>
</dbReference>
<keyword evidence="5" id="KW-0812">Transmembrane</keyword>
<dbReference type="GO" id="GO:0016763">
    <property type="term" value="F:pentosyltransferase activity"/>
    <property type="evidence" value="ECO:0007669"/>
    <property type="project" value="UniProtKB-ARBA"/>
</dbReference>
<dbReference type="OrthoDB" id="529273at2759"/>
<sequence>MRKRNPAATVTVFLSIITAFLFVFEINLSSVFRLSSAPTQGKIRRQTFGEQHRGKAKQVISCNRSHKEYDLCSITGATIVDPVTSTFFLVDPTISGPGSIVEKIKPYPRKWENFPMKRIKELAITSGPSGPECEVQHNSPAIVFSAGCGGYTGNVFHDFNDGFIPLFITINSIYKNRDVVLVVSKARDWWLNRYKNPLHVFSSHPIVTLDNDPSAHCFPSATLGFMSYGFMALMPNSSQTLLYFRGLLDKAFGHHDQYSIFNPPLKSDSPPQLVFMTRSKGIGGEILNQDEGVKVAKEIGFDIILFEPTGKISLQQAYGLINSSYAMVGMHGATLTHSLFLRPGSAFMQVMSLGIDWVGKMCFGEPARAIGIQYIEYKIKVEQRSLVEKYDKNDMVIKDPASFQGRNWSSDVMNIYLKEQNVKLDLVRFRDYLMETLAKQRHSWKKWDSPI</sequence>
<dbReference type="Pfam" id="PF04577">
    <property type="entry name" value="Glyco_transf_61"/>
    <property type="match status" value="1"/>
</dbReference>
<evidence type="ECO:0000256" key="5">
    <source>
        <dbReference type="SAM" id="Phobius"/>
    </source>
</evidence>
<evidence type="ECO:0000256" key="3">
    <source>
        <dbReference type="ARBA" id="ARBA00022679"/>
    </source>
</evidence>
<dbReference type="GO" id="GO:0000139">
    <property type="term" value="C:Golgi membrane"/>
    <property type="evidence" value="ECO:0007669"/>
    <property type="project" value="UniProtKB-SubCell"/>
</dbReference>
<keyword evidence="2" id="KW-0328">Glycosyltransferase</keyword>
<accession>A0A2P5YKE9</accession>
<comment type="subcellular location">
    <subcellularLocation>
        <location evidence="1">Golgi apparatus membrane</location>
        <topology evidence="1">Single-pass type II membrane protein</topology>
    </subcellularLocation>
</comment>
<dbReference type="Proteomes" id="UP000239757">
    <property type="component" value="Unassembled WGS sequence"/>
</dbReference>